<evidence type="ECO:0000313" key="6">
    <source>
        <dbReference type="EMBL" id="BBJ49949.1"/>
    </source>
</evidence>
<name>A0A499VLX6_STRAX</name>
<evidence type="ECO:0000256" key="3">
    <source>
        <dbReference type="ARBA" id="ARBA00022801"/>
    </source>
</evidence>
<dbReference type="Gene3D" id="3.40.50.300">
    <property type="entry name" value="P-loop containing nucleotide triphosphate hydrolases"/>
    <property type="match status" value="1"/>
</dbReference>
<dbReference type="AlphaFoldDB" id="A0A499VLX6"/>
<evidence type="ECO:0000256" key="4">
    <source>
        <dbReference type="ARBA" id="ARBA00023134"/>
    </source>
</evidence>
<reference evidence="6" key="1">
    <citation type="submission" date="2019-04" db="EMBL/GenBank/DDBJ databases">
        <title>Draft genome sequences of Streptomyces avermitilis MC3.</title>
        <authorList>
            <person name="Komaki H."/>
            <person name="Tamura T."/>
            <person name="Hosoyama A."/>
        </authorList>
    </citation>
    <scope>NUCLEOTIDE SEQUENCE</scope>
    <source>
        <strain evidence="6">MC3</strain>
    </source>
</reference>
<dbReference type="Pfam" id="PF05331">
    <property type="entry name" value="DUF742"/>
    <property type="match status" value="1"/>
</dbReference>
<accession>A0A499VLX6</accession>
<dbReference type="InterPro" id="IPR007995">
    <property type="entry name" value="DUF742"/>
</dbReference>
<dbReference type="CDD" id="cd00882">
    <property type="entry name" value="Ras_like_GTPase"/>
    <property type="match status" value="1"/>
</dbReference>
<dbReference type="InterPro" id="IPR027417">
    <property type="entry name" value="P-loop_NTPase"/>
</dbReference>
<dbReference type="PANTHER" id="PTHR42708:SF1">
    <property type="entry name" value="GLIDING MOTILITY PROTEIN MGLA"/>
    <property type="match status" value="1"/>
</dbReference>
<dbReference type="InterPro" id="IPR004130">
    <property type="entry name" value="Gpn"/>
</dbReference>
<protein>
    <recommendedName>
        <fullName evidence="7">ATP/GTP-binding protein</fullName>
    </recommendedName>
</protein>
<dbReference type="Pfam" id="PF03029">
    <property type="entry name" value="ATP_bind_1"/>
    <property type="match status" value="1"/>
</dbReference>
<dbReference type="EMBL" id="AP019621">
    <property type="protein sequence ID" value="BBJ49949.1"/>
    <property type="molecule type" value="Genomic_DNA"/>
</dbReference>
<feature type="region of interest" description="Disordered" evidence="5">
    <location>
        <begin position="1"/>
        <end position="26"/>
    </location>
</feature>
<dbReference type="GO" id="GO:0005525">
    <property type="term" value="F:GTP binding"/>
    <property type="evidence" value="ECO:0007669"/>
    <property type="project" value="UniProtKB-KW"/>
</dbReference>
<keyword evidence="3" id="KW-0378">Hydrolase</keyword>
<sequence>MADGRTPAGEDRFTAPGPDPVGPAPAVRPFLVTAGRVAGTRSGPPIPVETQVVATAEGLDQLDRLSFEQHDIVAACRQPQSIAELAARLRLHLNVVRVLAEDLRSEGRLSVYLPNPGITQDASVLRRVIDGLRAIPDSRGYSVTPTEQAAVRPPLPVKMVIAGGFGVGKTTAVGSISEIVPLTTEAAITEVAAGVDDLTHTPRKTTTTVAMDFGCITIDPTLKLYLFGTPGQDRFGFMWDDLVEGAVGGLVIVDTRRLDDCYAAVDYFEHKQIPFAVALNAFDGRIEHDLDEVRWALDVAERVPVVVFDARERGSVRDALLVVLELALARTGA</sequence>
<dbReference type="InterPro" id="IPR052705">
    <property type="entry name" value="Gliding_Motility_GTPase"/>
</dbReference>
<gene>
    <name evidence="6" type="ORF">SAVMC3_25780</name>
</gene>
<keyword evidence="2" id="KW-0547">Nucleotide-binding</keyword>
<evidence type="ECO:0000256" key="1">
    <source>
        <dbReference type="ARBA" id="ARBA00005290"/>
    </source>
</evidence>
<proteinExistence type="inferred from homology"/>
<comment type="similarity">
    <text evidence="1">Belongs to the GPN-loop GTPase family.</text>
</comment>
<dbReference type="SUPFAM" id="SSF52540">
    <property type="entry name" value="P-loop containing nucleoside triphosphate hydrolases"/>
    <property type="match status" value="1"/>
</dbReference>
<dbReference type="GO" id="GO:0016787">
    <property type="term" value="F:hydrolase activity"/>
    <property type="evidence" value="ECO:0007669"/>
    <property type="project" value="UniProtKB-KW"/>
</dbReference>
<dbReference type="PANTHER" id="PTHR42708">
    <property type="entry name" value="ATP/GTP-BINDING PROTEIN-RELATED"/>
    <property type="match status" value="1"/>
</dbReference>
<evidence type="ECO:0000256" key="2">
    <source>
        <dbReference type="ARBA" id="ARBA00022741"/>
    </source>
</evidence>
<keyword evidence="4" id="KW-0342">GTP-binding</keyword>
<organism evidence="6">
    <name type="scientific">Streptomyces avermitilis</name>
    <dbReference type="NCBI Taxonomy" id="33903"/>
    <lineage>
        <taxon>Bacteria</taxon>
        <taxon>Bacillati</taxon>
        <taxon>Actinomycetota</taxon>
        <taxon>Actinomycetes</taxon>
        <taxon>Kitasatosporales</taxon>
        <taxon>Streptomycetaceae</taxon>
        <taxon>Streptomyces</taxon>
    </lineage>
</organism>
<evidence type="ECO:0008006" key="7">
    <source>
        <dbReference type="Google" id="ProtNLM"/>
    </source>
</evidence>
<evidence type="ECO:0000256" key="5">
    <source>
        <dbReference type="SAM" id="MobiDB-lite"/>
    </source>
</evidence>